<reference evidence="10" key="1">
    <citation type="submission" date="2016-03" db="EMBL/GenBank/DDBJ databases">
        <title>Mechanisms controlling the formation of the plant cell surface in tip-growing cells are functionally conserved among land plants.</title>
        <authorList>
            <person name="Honkanen S."/>
            <person name="Jones V.A."/>
            <person name="Morieri G."/>
            <person name="Champion C."/>
            <person name="Hetherington A.J."/>
            <person name="Kelly S."/>
            <person name="Saint-Marcoux D."/>
            <person name="Proust H."/>
            <person name="Prescott H."/>
            <person name="Dolan L."/>
        </authorList>
    </citation>
    <scope>NUCLEOTIDE SEQUENCE [LARGE SCALE GENOMIC DNA]</scope>
    <source>
        <tissue evidence="10">Whole gametophyte</tissue>
    </source>
</reference>
<dbReference type="GO" id="GO:0008608">
    <property type="term" value="P:attachment of spindle microtubules to kinetochore"/>
    <property type="evidence" value="ECO:0007669"/>
    <property type="project" value="UniProtKB-ARBA"/>
</dbReference>
<evidence type="ECO:0000256" key="5">
    <source>
        <dbReference type="ARBA" id="ARBA00023175"/>
    </source>
</evidence>
<evidence type="ECO:0000256" key="7">
    <source>
        <dbReference type="SAM" id="Coils"/>
    </source>
</evidence>
<feature type="compositionally biased region" description="Polar residues" evidence="8">
    <location>
        <begin position="776"/>
        <end position="791"/>
    </location>
</feature>
<dbReference type="FunFam" id="3.40.850.10:FF:000026">
    <property type="entry name" value="Centromere-associated protein E"/>
    <property type="match status" value="1"/>
</dbReference>
<evidence type="ECO:0000256" key="2">
    <source>
        <dbReference type="ARBA" id="ARBA00022741"/>
    </source>
</evidence>
<dbReference type="InterPro" id="IPR036961">
    <property type="entry name" value="Kinesin_motor_dom_sf"/>
</dbReference>
<comment type="similarity">
    <text evidence="1">Belongs to the TRAFAC class myosin-kinesin ATPase superfamily. Kinesin family. KIN-7 subfamily.</text>
</comment>
<dbReference type="Proteomes" id="UP000077202">
    <property type="component" value="Unassembled WGS sequence"/>
</dbReference>
<dbReference type="GO" id="GO:0033044">
    <property type="term" value="P:regulation of chromosome organization"/>
    <property type="evidence" value="ECO:0007669"/>
    <property type="project" value="UniProtKB-ARBA"/>
</dbReference>
<organism evidence="10 11">
    <name type="scientific">Marchantia polymorpha subsp. ruderalis</name>
    <dbReference type="NCBI Taxonomy" id="1480154"/>
    <lineage>
        <taxon>Eukaryota</taxon>
        <taxon>Viridiplantae</taxon>
        <taxon>Streptophyta</taxon>
        <taxon>Embryophyta</taxon>
        <taxon>Marchantiophyta</taxon>
        <taxon>Marchantiopsida</taxon>
        <taxon>Marchantiidae</taxon>
        <taxon>Marchantiales</taxon>
        <taxon>Marchantiaceae</taxon>
        <taxon>Marchantia</taxon>
    </lineage>
</organism>
<dbReference type="PROSITE" id="PS50067">
    <property type="entry name" value="KINESIN_MOTOR_2"/>
    <property type="match status" value="1"/>
</dbReference>
<feature type="region of interest" description="Disordered" evidence="8">
    <location>
        <begin position="1753"/>
        <end position="1772"/>
    </location>
</feature>
<dbReference type="GO" id="GO:0140694">
    <property type="term" value="P:membraneless organelle assembly"/>
    <property type="evidence" value="ECO:0007669"/>
    <property type="project" value="UniProtKB-ARBA"/>
</dbReference>
<dbReference type="GO" id="GO:0007018">
    <property type="term" value="P:microtubule-based movement"/>
    <property type="evidence" value="ECO:0007669"/>
    <property type="project" value="InterPro"/>
</dbReference>
<protein>
    <recommendedName>
        <fullName evidence="9">Kinesin motor domain-containing protein</fullName>
    </recommendedName>
</protein>
<dbReference type="InterPro" id="IPR027640">
    <property type="entry name" value="Kinesin-like_fam"/>
</dbReference>
<keyword evidence="2 6" id="KW-0547">Nucleotide-binding</keyword>
<dbReference type="SUPFAM" id="SSF52540">
    <property type="entry name" value="P-loop containing nucleoside triphosphate hydrolases"/>
    <property type="match status" value="1"/>
</dbReference>
<feature type="coiled-coil region" evidence="7">
    <location>
        <begin position="372"/>
        <end position="420"/>
    </location>
</feature>
<dbReference type="GO" id="GO:0000226">
    <property type="term" value="P:microtubule cytoskeleton organization"/>
    <property type="evidence" value="ECO:0007669"/>
    <property type="project" value="UniProtKB-ARBA"/>
</dbReference>
<dbReference type="GO" id="GO:1901987">
    <property type="term" value="P:regulation of cell cycle phase transition"/>
    <property type="evidence" value="ECO:0007669"/>
    <property type="project" value="UniProtKB-ARBA"/>
</dbReference>
<dbReference type="PANTHER" id="PTHR47968:SF75">
    <property type="entry name" value="CENTROMERE-ASSOCIATED PROTEIN E"/>
    <property type="match status" value="1"/>
</dbReference>
<evidence type="ECO:0000256" key="3">
    <source>
        <dbReference type="ARBA" id="ARBA00022840"/>
    </source>
</evidence>
<keyword evidence="3 6" id="KW-0067">ATP-binding</keyword>
<keyword evidence="4 7" id="KW-0175">Coiled coil</keyword>
<sequence length="1818" mass="203106">MEKICVAIRVRPPTKPESQSAKGHKWRVGPHNVALYSTLGTPVNGQSYSFDHVYGTESKNADIYRGLTKDVIMSALSGFNGTVFAYGQTSSGKTYTMKGTPADPGIIRLAVHDVFSKIQEVASREFLIRVSYMEIYNEEINDLFAPENRRLQIHENLEKGIFVAGLREEIVDSPEQVFNLLEFGESHRHFGETNMNLYSSRSHTIFRMVIESRDMTQDGLEVDSNSDAVRVSALNLVDLAGSERIAKTGAGGVRLKEGTHINKSLMTLGTVINKLSEGPGKQGGHIPYRDSKLTRILQPALGGNAKTAMICTVTPDEIHIDETRGTLQFASRAKKVTNCAQVNEILTDAALLKRQTREIEDLRSKLQGLPQSEHLEKEILNLRNELLKYELEKERLFLELQEEKKAQIDRERRIKEQEQKIENLSTLFMSSNVDDRDNEKQAKKVNRRETWCPRQLNSDLSAQDFSWKLAGKHIEDEAMDNILYSMRRDRHFDLPPAFDTLVDDEAWNDSNAIEEPPPPTDFENIADEDTWMSLNKGHTTSSTVFTSSFFERSRSSGGNSEAEKLASLEADLKNLQEKYEDLRRNFDLKLQESTTELVLDVENSKKRLEKVLEENGSLRSDLRKMRSENAALTHELNAQLESQRRLRSAVEDVECEMDAARLLTSSLQGILVDSLHVQAVVVQNIQECFATSPPKGRVGNSAIDYKAKKVRERRALVENSVQKCRDICADVDVAVQNRLAQLNIGSERSLEAHAYDSGRQVMEKNPTHSVPDTRDAQTQAMFGPRNNGSDAQSSSPCELTYCGGCVSSALSAGNMHDFEQGSLSKEQNLKCECDLIAETHSRVMKLLRGSVGGNDYLSHVGRDRLTSVKCAVDMGFASFSPDCTEVDAKSSLHISTHKHSTPSVHQAGLDGEEPESIWRDFISCPHIGCSFGTLGRNCDRCGHQERAFIGENQIPLAMSNLCRHILKLLNPSLKLEDVRSEGGVRDVPVIEDINLKARLASAKVLTSWLFEELRSILAHDVHCLKSHVKERGSVGLLMEGLQVMLLENASLAIGLMQATCQDENSMNDLILRLQGLKDVFNTVPTVEAELTKAGMETEKHEQVRSSRVLPQLDDTKVLDCFSDPLFCQVGVEGTPSNVTKLTAAGPAPGKHSRSLESRQLQDRGMATKYIGPGGALENESTRALFLEQGIMGVESLNVNSCSMDLLGKDKSSTQATPGSSLDQASPVSVEACQEDGSLFTKLRDPGSDEQSSLIERLKMSREHIATLDRQLAVLYIEKDRIMKALVEELNGKEEIVTTTKLEKIRLAQSLKTFIGEVALHDEVLSAVCLGIHNFEKELEQRRPNHGESLSQCRGILAPLSFATLEVGISSMDASTKISPGAVPARVLKLEGVEEMLGELLQYSMLRLLNREQQMVKGSTLFIVLTVGLQPTSIFSDGPLQLQLCVENIKEIGSAGRSDHQSDSLKPGEMFRQQPSPGLQSGTCVAMTGAVRRVRTKKHEVTAADMQTWNIGGNCDQKQLEVSNCDQYPKAKTIQQFTWRTIDSEEKLRDQLLIEVERVKELERSLASSEMEVVELKIELEDLRSRMQMCEVTTQHGTEFQFELELEALKIQCENYEEEIRLILEQVPTVDDDLRRERKLIEVTEENVFLRNCLTKAEKRLSRRKDEDVAVSFSRVHHAGSPVKVDGQTILSPVVNSVDRPRHGEICDQDLKVSGLLREVEMLREQLATQDIKPTPQKPSYSVVDAQAREYDGASKPDICKTDKGNITPHDFPRSVRSALGELELNGRNANAACRNPKRRRQQSVNEYSSNKENLVNYR</sequence>
<dbReference type="GO" id="GO:0008017">
    <property type="term" value="F:microtubule binding"/>
    <property type="evidence" value="ECO:0007669"/>
    <property type="project" value="InterPro"/>
</dbReference>
<dbReference type="SMART" id="SM00129">
    <property type="entry name" value="KISc"/>
    <property type="match status" value="1"/>
</dbReference>
<feature type="region of interest" description="Disordered" evidence="8">
    <location>
        <begin position="1142"/>
        <end position="1162"/>
    </location>
</feature>
<feature type="coiled-coil region" evidence="7">
    <location>
        <begin position="1541"/>
        <end position="1625"/>
    </location>
</feature>
<proteinExistence type="inferred from homology"/>
<feature type="compositionally biased region" description="Polar residues" evidence="8">
    <location>
        <begin position="1802"/>
        <end position="1818"/>
    </location>
</feature>
<evidence type="ECO:0000256" key="4">
    <source>
        <dbReference type="ARBA" id="ARBA00023054"/>
    </source>
</evidence>
<feature type="compositionally biased region" description="Basic and acidic residues" evidence="8">
    <location>
        <begin position="762"/>
        <end position="775"/>
    </location>
</feature>
<comment type="caution">
    <text evidence="10">The sequence shown here is derived from an EMBL/GenBank/DDBJ whole genome shotgun (WGS) entry which is preliminary data.</text>
</comment>
<accession>A0A176WS84</accession>
<feature type="region of interest" description="Disordered" evidence="8">
    <location>
        <begin position="1793"/>
        <end position="1818"/>
    </location>
</feature>
<dbReference type="GO" id="GO:0003777">
    <property type="term" value="F:microtubule motor activity"/>
    <property type="evidence" value="ECO:0007669"/>
    <property type="project" value="InterPro"/>
</dbReference>
<dbReference type="InterPro" id="IPR001752">
    <property type="entry name" value="Kinesin_motor_dom"/>
</dbReference>
<evidence type="ECO:0000259" key="9">
    <source>
        <dbReference type="PROSITE" id="PS50067"/>
    </source>
</evidence>
<dbReference type="GO" id="GO:0005524">
    <property type="term" value="F:ATP binding"/>
    <property type="evidence" value="ECO:0007669"/>
    <property type="project" value="UniProtKB-UniRule"/>
</dbReference>
<feature type="coiled-coil region" evidence="7">
    <location>
        <begin position="558"/>
        <end position="628"/>
    </location>
</feature>
<evidence type="ECO:0000256" key="6">
    <source>
        <dbReference type="PROSITE-ProRule" id="PRU00283"/>
    </source>
</evidence>
<feature type="binding site" evidence="6">
    <location>
        <begin position="87"/>
        <end position="94"/>
    </location>
    <ligand>
        <name>ATP</name>
        <dbReference type="ChEBI" id="CHEBI:30616"/>
    </ligand>
</feature>
<keyword evidence="11" id="KW-1185">Reference proteome</keyword>
<feature type="domain" description="Kinesin motor" evidence="9">
    <location>
        <begin position="3"/>
        <end position="336"/>
    </location>
</feature>
<evidence type="ECO:0000313" key="10">
    <source>
        <dbReference type="EMBL" id="OAE35980.1"/>
    </source>
</evidence>
<dbReference type="GO" id="GO:0000779">
    <property type="term" value="C:condensed chromosome, centromeric region"/>
    <property type="evidence" value="ECO:0007669"/>
    <property type="project" value="UniProtKB-ARBA"/>
</dbReference>
<dbReference type="PANTHER" id="PTHR47968">
    <property type="entry name" value="CENTROMERE PROTEIN E"/>
    <property type="match status" value="1"/>
</dbReference>
<dbReference type="Pfam" id="PF00225">
    <property type="entry name" value="Kinesin"/>
    <property type="match status" value="1"/>
</dbReference>
<name>A0A176WS84_MARPO</name>
<gene>
    <name evidence="10" type="ORF">AXG93_93s1190</name>
</gene>
<dbReference type="EMBL" id="LVLJ01000012">
    <property type="protein sequence ID" value="OAE35980.1"/>
    <property type="molecule type" value="Genomic_DNA"/>
</dbReference>
<dbReference type="GO" id="GO:0043515">
    <property type="term" value="F:kinetochore binding"/>
    <property type="evidence" value="ECO:0007669"/>
    <property type="project" value="UniProtKB-ARBA"/>
</dbReference>
<dbReference type="GO" id="GO:0042327">
    <property type="term" value="P:positive regulation of phosphorylation"/>
    <property type="evidence" value="ECO:0007669"/>
    <property type="project" value="UniProtKB-ARBA"/>
</dbReference>
<dbReference type="PRINTS" id="PR00380">
    <property type="entry name" value="KINESINHEAVY"/>
</dbReference>
<evidence type="ECO:0000256" key="8">
    <source>
        <dbReference type="SAM" id="MobiDB-lite"/>
    </source>
</evidence>
<feature type="compositionally biased region" description="Basic and acidic residues" evidence="8">
    <location>
        <begin position="1753"/>
        <end position="1763"/>
    </location>
</feature>
<evidence type="ECO:0000313" key="11">
    <source>
        <dbReference type="Proteomes" id="UP000077202"/>
    </source>
</evidence>
<dbReference type="Gene3D" id="3.40.850.10">
    <property type="entry name" value="Kinesin motor domain"/>
    <property type="match status" value="1"/>
</dbReference>
<dbReference type="InterPro" id="IPR027417">
    <property type="entry name" value="P-loop_NTPase"/>
</dbReference>
<keyword evidence="5 6" id="KW-0505">Motor protein</keyword>
<evidence type="ECO:0000256" key="1">
    <source>
        <dbReference type="ARBA" id="ARBA00007310"/>
    </source>
</evidence>
<dbReference type="GO" id="GO:0000278">
    <property type="term" value="P:mitotic cell cycle"/>
    <property type="evidence" value="ECO:0007669"/>
    <property type="project" value="UniProtKB-ARBA"/>
</dbReference>
<feature type="region of interest" description="Disordered" evidence="8">
    <location>
        <begin position="762"/>
        <end position="791"/>
    </location>
</feature>
<dbReference type="CDD" id="cd01374">
    <property type="entry name" value="KISc_CENP_E"/>
    <property type="match status" value="1"/>
</dbReference>